<feature type="domain" description="DUF2726" evidence="1">
    <location>
        <begin position="75"/>
        <end position="185"/>
    </location>
</feature>
<accession>A0A2K8QHS1</accession>
<dbReference type="KEGG" id="dfn:CVE23_03095"/>
<dbReference type="EMBL" id="CP025003">
    <property type="protein sequence ID" value="ATZ93049.1"/>
    <property type="molecule type" value="Genomic_DNA"/>
</dbReference>
<reference evidence="3" key="1">
    <citation type="journal article" date="2018" name="Genome Announc.">
        <title>Complete genome sequence of a Dickeya fangzhongdai type strain causing bleeding canker of pear tree trunks.</title>
        <authorList>
            <person name="Zhao Y."/>
            <person name="Tian Y."/>
            <person name="Li X."/>
            <person name="Hu B."/>
        </authorList>
    </citation>
    <scope>NUCLEOTIDE SEQUENCE [LARGE SCALE GENOMIC DNA]</scope>
    <source>
        <strain evidence="3">DSM 101947</strain>
    </source>
</reference>
<gene>
    <name evidence="2" type="ORF">CVE23_03095</name>
</gene>
<evidence type="ECO:0000313" key="2">
    <source>
        <dbReference type="EMBL" id="ATZ93049.1"/>
    </source>
</evidence>
<evidence type="ECO:0000313" key="3">
    <source>
        <dbReference type="Proteomes" id="UP000231901"/>
    </source>
</evidence>
<keyword evidence="3" id="KW-1185">Reference proteome</keyword>
<dbReference type="InterPro" id="IPR024402">
    <property type="entry name" value="DUF2726"/>
</dbReference>
<organism evidence="2 3">
    <name type="scientific">Dickeya fangzhongdai</name>
    <dbReference type="NCBI Taxonomy" id="1778540"/>
    <lineage>
        <taxon>Bacteria</taxon>
        <taxon>Pseudomonadati</taxon>
        <taxon>Pseudomonadota</taxon>
        <taxon>Gammaproteobacteria</taxon>
        <taxon>Enterobacterales</taxon>
        <taxon>Pectobacteriaceae</taxon>
        <taxon>Dickeya</taxon>
    </lineage>
</organism>
<dbReference type="RefSeq" id="WP_100848872.1">
    <property type="nucleotide sequence ID" value="NZ_BMJF01000003.1"/>
</dbReference>
<sequence length="203" mass="23763">MDFIVVVIVVLILIYWLKGPKPTNSKKGSVERTHSAPNGSQYEYRDMFIPKRIGRDDLFWGMVNNGVEIKRKGYFLTRSESAFYHNLNKWFGEYCYIHCQVSLGQIIFVPNKSYDDESYRRFSAIVNNMALDYVLVSKKTNKVVCVIELDDETHQRPSRIERDNKLNKILALSKIGFLRVPVDDIDIKPDIWRERDLANSYTE</sequence>
<evidence type="ECO:0000259" key="1">
    <source>
        <dbReference type="Pfam" id="PF10881"/>
    </source>
</evidence>
<dbReference type="Proteomes" id="UP000231901">
    <property type="component" value="Chromosome"/>
</dbReference>
<name>A0A2K8QHS1_9GAMM</name>
<dbReference type="GeneID" id="66563327"/>
<proteinExistence type="predicted"/>
<dbReference type="Pfam" id="PF10881">
    <property type="entry name" value="DUF2726"/>
    <property type="match status" value="1"/>
</dbReference>
<protein>
    <recommendedName>
        <fullName evidence="1">DUF2726 domain-containing protein</fullName>
    </recommendedName>
</protein>
<dbReference type="AlphaFoldDB" id="A0A2K8QHS1"/>